<organism evidence="1">
    <name type="scientific">Candidatus Kentrum sp. LFY</name>
    <dbReference type="NCBI Taxonomy" id="2126342"/>
    <lineage>
        <taxon>Bacteria</taxon>
        <taxon>Pseudomonadati</taxon>
        <taxon>Pseudomonadota</taxon>
        <taxon>Gammaproteobacteria</taxon>
        <taxon>Candidatus Kentrum</taxon>
    </lineage>
</organism>
<accession>A0A450U5Q1</accession>
<name>A0A450U5Q1_9GAMM</name>
<reference evidence="1" key="1">
    <citation type="submission" date="2019-02" db="EMBL/GenBank/DDBJ databases">
        <authorList>
            <person name="Gruber-Vodicka R. H."/>
            <person name="Seah K. B. B."/>
        </authorList>
    </citation>
    <scope>NUCLEOTIDE SEQUENCE</scope>
    <source>
        <strain evidence="2">BECK_BY7</strain>
        <strain evidence="1">BECK_M7</strain>
    </source>
</reference>
<evidence type="ECO:0000313" key="2">
    <source>
        <dbReference type="EMBL" id="VFK13754.1"/>
    </source>
</evidence>
<dbReference type="InterPro" id="IPR035069">
    <property type="entry name" value="TTHA1013/TTHA0281-like"/>
</dbReference>
<dbReference type="SUPFAM" id="SSF143100">
    <property type="entry name" value="TTHA1013/TTHA0281-like"/>
    <property type="match status" value="1"/>
</dbReference>
<evidence type="ECO:0000313" key="1">
    <source>
        <dbReference type="EMBL" id="VFJ86500.1"/>
    </source>
</evidence>
<dbReference type="AlphaFoldDB" id="A0A450U5Q1"/>
<sequence length="112" mass="13579">MSPGKHLHCYIEKKHGIWQAFCLDFMLAAQGESFEESREKLKSMVKEYIDDAEHGENQKYAEQLLSRRAPVRYWWKYYLYKALWYIDKLRNDANRRIDTNRPLPEISYAMVR</sequence>
<protein>
    <submittedName>
        <fullName evidence="1">Uncharacterized protein</fullName>
    </submittedName>
</protein>
<dbReference type="EMBL" id="CAADFN010000004">
    <property type="protein sequence ID" value="VFK13754.1"/>
    <property type="molecule type" value="Genomic_DNA"/>
</dbReference>
<gene>
    <name evidence="1" type="ORF">BECKLFY1418B_GA0070995_100364</name>
    <name evidence="2" type="ORF">BECKLFY1418C_GA0070996_100439</name>
</gene>
<proteinExistence type="predicted"/>
<dbReference type="EMBL" id="CAADFF010000003">
    <property type="protein sequence ID" value="VFJ86500.1"/>
    <property type="molecule type" value="Genomic_DNA"/>
</dbReference>